<reference evidence="6 7" key="1">
    <citation type="submission" date="2024-10" db="EMBL/GenBank/DDBJ databases">
        <title>Updated reference genomes for cyclostephanoid diatoms.</title>
        <authorList>
            <person name="Roberts W.R."/>
            <person name="Alverson A.J."/>
        </authorList>
    </citation>
    <scope>NUCLEOTIDE SEQUENCE [LARGE SCALE GENOMIC DNA]</scope>
    <source>
        <strain evidence="6 7">AJA276-08</strain>
    </source>
</reference>
<sequence>MLPRDDPPPLKDEDAVEPADIPTSTSCEDGKIGSCEEADPPPSPPSPVIFIKGLSILPPRQKTTAYKQQEDEGYGDEDGWGAVTLPPLRPEEPVASLRGALGEVLGFAHLTRYRLVVERVKSGIQKKENQNQNQNQKNNRNHHQHQHQNGRAISGGGGGDSGGGGKKKPRHHIHRQSPQHDACWSPFTLRDAMVTVPPSLRSLKASGGEVPREMTKTRQHEMNDGEEEIVLDEYGDLSVLLPLLMKKNEDDLQATVLSVDDHNKNAIATSVEAEEEKIVLDAHKANIAIRVVLERYDLASIRDHVTKVRNLFRGNAPYIASLVGGDGAEEEGTSDDKEKTDEEAAAIEKPPSTDAVSAVAVDPDHVDPKQNPPSHISHQIQDGVNTPPSFLQECDELFDSALRGGDLTNFYYLVCGEDQTLHRLLKESKKVVEGSGIVHDENSKTIINSSNNGGERNRKKSKNNKSNPSYEKLDNRAASTSPTIDATAVFDIRKQPIAEIEQAMYDLNEATCIPTMVRISGYHPPPPHRRILGDLAYLEVTFPDGLVAHLTGFSLGFYVNRSTATKFDPTPAIKKGGGGGGGGECGNNSGILGGGDACYSHALLDCLLQKSTSLRSAWRSALTAAKERSDLLVKMSSSASSLSSSPRGANDGNDFFLYDNLFRNVASAFPNNASGPAATAAGAGGMTMNLGMLLPATSPSTFIPRLDSLTVRPPWLVPLPSAKVGDMVGLRQSTWDHGKLHSWDTSRAEEDLTSYYGMDIRGGGLRDWNEELQTAREMSVETFGERIERARLIHKVLSDFGDAALQGAKAILDGYIQPMNPNEPARSHVYLHNNIFFSRAIDTGLDTFKVIQGDAAAKKSASRDAHNMGVLHRLDIPGLHTLATVLVEYLGMRIVCQSVVPGILHGEKSHTLLYGAVETLSELQCDNDMHKLLEKSIGEGCMVATRTIPAHPLSDQRMDVIKKYRITPPPELANNSIYKNDAIDDEKDKSVQVCGPVEMKGILGSDKRKYVLDCTRLTPRDANWVSELSGGTGCWEGLKDLGSRSDSAKLHNLVPPTLDDDEWTVCLLRPELVTNYSDLKISEFLAHSSGNGNNNQDSTSEEDKKEEQLADGEPSITAKVSGEEKVWVNIPEGEKKDVADQTKKEDSSLLMEKVERTLRFNVNVFLPFTRESIDKSSYVTLKQDEEEARRIARHLWDVIIPNLTKDIHSSSVSGLQIPVDGRSLTELMHQRGINCRYLGRLADLARKEELEDNIAFEKAAAAAVSNAADKLSISPPRFRMPFCWLELLECEMVARAAKHVLDSYMIERASAQPAQMIASFLSAIMSVGEESAGETELRTMKVNSGSIGILDQDEMNALTLCFGTDDENNGDATASSPFAGRGEIWSAIERDIGRRYRYTLSLYNTKTSSKKDERESRALYMPLLRRICQKTGIRLVAKKYDVGKKCVCVGGRGLTTTYPIAPTDILDVLPLVKHAASVSGESFAPCSFNNAVGSSLHVLLPDAMTRYEVAHEIFLTNRNDTLALDYAQEASAMYQQVLDSPLHPQISRCLRLTALAHYHRGEPKMALAAALKYLAVTISLYGFDSAEVLNAHLTLADILIGSERVRHIRAAHFLMEFMAGKNYAGISSQYYRMGSHYYDAGNLEGALHYYEAAASKRSEDCMFDCLIARNSAGILARLGRFKQSFDYEKKAYQQYVTYLGDEHDATKASSTNLVHLMKLAVEQEKMSKIQEKERVEENAADAVAEEIRAEEAEVAKTTKKKQNKKKGKK</sequence>
<dbReference type="SUPFAM" id="SSF48452">
    <property type="entry name" value="TPR-like"/>
    <property type="match status" value="1"/>
</dbReference>
<evidence type="ECO:0000313" key="7">
    <source>
        <dbReference type="Proteomes" id="UP001530315"/>
    </source>
</evidence>
<evidence type="ECO:0000256" key="1">
    <source>
        <dbReference type="ARBA" id="ARBA00022490"/>
    </source>
</evidence>
<organism evidence="6 7">
    <name type="scientific">Stephanodiscus triporus</name>
    <dbReference type="NCBI Taxonomy" id="2934178"/>
    <lineage>
        <taxon>Eukaryota</taxon>
        <taxon>Sar</taxon>
        <taxon>Stramenopiles</taxon>
        <taxon>Ochrophyta</taxon>
        <taxon>Bacillariophyta</taxon>
        <taxon>Coscinodiscophyceae</taxon>
        <taxon>Thalassiosirophycidae</taxon>
        <taxon>Stephanodiscales</taxon>
        <taxon>Stephanodiscaceae</taxon>
        <taxon>Stephanodiscus</taxon>
    </lineage>
</organism>
<feature type="compositionally biased region" description="Basic residues" evidence="4">
    <location>
        <begin position="165"/>
        <end position="177"/>
    </location>
</feature>
<keyword evidence="7" id="KW-1185">Reference proteome</keyword>
<dbReference type="PROSITE" id="PS50005">
    <property type="entry name" value="TPR"/>
    <property type="match status" value="1"/>
</dbReference>
<dbReference type="CDD" id="cd15466">
    <property type="entry name" value="CLU-central"/>
    <property type="match status" value="1"/>
</dbReference>
<comment type="caution">
    <text evidence="6">The sequence shown here is derived from an EMBL/GenBank/DDBJ whole genome shotgun (WGS) entry which is preliminary data.</text>
</comment>
<feature type="region of interest" description="Disordered" evidence="4">
    <location>
        <begin position="442"/>
        <end position="479"/>
    </location>
</feature>
<name>A0ABD3MJ99_9STRA</name>
<accession>A0ABD3MJ99</accession>
<dbReference type="PANTHER" id="PTHR12601">
    <property type="entry name" value="EUKARYOTIC TRANSLATION INITIATION FACTOR 3 SUBUNIT EIF-3"/>
    <property type="match status" value="1"/>
</dbReference>
<dbReference type="InterPro" id="IPR033646">
    <property type="entry name" value="CLU-central"/>
</dbReference>
<dbReference type="PROSITE" id="PS51823">
    <property type="entry name" value="CLU"/>
    <property type="match status" value="1"/>
</dbReference>
<feature type="region of interest" description="Disordered" evidence="4">
    <location>
        <begin position="124"/>
        <end position="184"/>
    </location>
</feature>
<protein>
    <recommendedName>
        <fullName evidence="5">Clu domain-containing protein</fullName>
    </recommendedName>
</protein>
<dbReference type="InterPro" id="IPR019734">
    <property type="entry name" value="TPR_rpt"/>
</dbReference>
<dbReference type="InterPro" id="IPR025697">
    <property type="entry name" value="CLU_dom"/>
</dbReference>
<feature type="coiled-coil region" evidence="3">
    <location>
        <begin position="1718"/>
        <end position="1760"/>
    </location>
</feature>
<dbReference type="Gene3D" id="1.25.40.10">
    <property type="entry name" value="Tetratricopeptide repeat domain"/>
    <property type="match status" value="1"/>
</dbReference>
<dbReference type="Pfam" id="PF13236">
    <property type="entry name" value="CLU"/>
    <property type="match status" value="1"/>
</dbReference>
<feature type="compositionally biased region" description="Gly residues" evidence="4">
    <location>
        <begin position="153"/>
        <end position="164"/>
    </location>
</feature>
<dbReference type="PANTHER" id="PTHR12601:SF6">
    <property type="entry name" value="CLUSTERED MITOCHONDRIA PROTEIN HOMOLOG"/>
    <property type="match status" value="1"/>
</dbReference>
<dbReference type="InterPro" id="IPR011990">
    <property type="entry name" value="TPR-like_helical_dom_sf"/>
</dbReference>
<feature type="region of interest" description="Disordered" evidence="4">
    <location>
        <begin position="1087"/>
        <end position="1116"/>
    </location>
</feature>
<evidence type="ECO:0000256" key="2">
    <source>
        <dbReference type="PROSITE-ProRule" id="PRU00339"/>
    </source>
</evidence>
<keyword evidence="1" id="KW-0963">Cytoplasm</keyword>
<feature type="compositionally biased region" description="Polar residues" evidence="4">
    <location>
        <begin position="1088"/>
        <end position="1098"/>
    </location>
</feature>
<keyword evidence="2" id="KW-0802">TPR repeat</keyword>
<dbReference type="Pfam" id="PF12807">
    <property type="entry name" value="eIF3_p135"/>
    <property type="match status" value="1"/>
</dbReference>
<gene>
    <name evidence="6" type="ORF">ACHAW5_001044</name>
</gene>
<feature type="region of interest" description="Disordered" evidence="4">
    <location>
        <begin position="323"/>
        <end position="355"/>
    </location>
</feature>
<dbReference type="EMBL" id="JALLAZ020001796">
    <property type="protein sequence ID" value="KAL3763622.1"/>
    <property type="molecule type" value="Genomic_DNA"/>
</dbReference>
<dbReference type="Proteomes" id="UP001530315">
    <property type="component" value="Unassembled WGS sequence"/>
</dbReference>
<dbReference type="InterPro" id="IPR027523">
    <property type="entry name" value="CLU_prot"/>
</dbReference>
<proteinExistence type="predicted"/>
<evidence type="ECO:0000259" key="5">
    <source>
        <dbReference type="PROSITE" id="PS51823"/>
    </source>
</evidence>
<evidence type="ECO:0000313" key="6">
    <source>
        <dbReference type="EMBL" id="KAL3763622.1"/>
    </source>
</evidence>
<feature type="compositionally biased region" description="Basic and acidic residues" evidence="4">
    <location>
        <begin position="1"/>
        <end position="13"/>
    </location>
</feature>
<feature type="region of interest" description="Disordered" evidence="4">
    <location>
        <begin position="1"/>
        <end position="47"/>
    </location>
</feature>
<feature type="domain" description="Clu" evidence="5">
    <location>
        <begin position="739"/>
        <end position="1025"/>
    </location>
</feature>
<feature type="repeat" description="TPR" evidence="2">
    <location>
        <begin position="1627"/>
        <end position="1660"/>
    </location>
</feature>
<feature type="compositionally biased region" description="Basic residues" evidence="4">
    <location>
        <begin position="139"/>
        <end position="148"/>
    </location>
</feature>
<keyword evidence="3" id="KW-0175">Coiled coil</keyword>
<evidence type="ECO:0000256" key="4">
    <source>
        <dbReference type="SAM" id="MobiDB-lite"/>
    </source>
</evidence>
<evidence type="ECO:0000256" key="3">
    <source>
        <dbReference type="SAM" id="Coils"/>
    </source>
</evidence>